<dbReference type="Proteomes" id="UP000267821">
    <property type="component" value="Unassembled WGS sequence"/>
</dbReference>
<proteinExistence type="predicted"/>
<feature type="coiled-coil region" evidence="1">
    <location>
        <begin position="69"/>
        <end position="96"/>
    </location>
</feature>
<keyword evidence="4" id="KW-1185">Reference proteome</keyword>
<feature type="region of interest" description="Disordered" evidence="2">
    <location>
        <begin position="315"/>
        <end position="342"/>
    </location>
</feature>
<feature type="region of interest" description="Disordered" evidence="2">
    <location>
        <begin position="399"/>
        <end position="421"/>
    </location>
</feature>
<organism evidence="3 4">
    <name type="scientific">Terfezia boudieri ATCC MYA-4762</name>
    <dbReference type="NCBI Taxonomy" id="1051890"/>
    <lineage>
        <taxon>Eukaryota</taxon>
        <taxon>Fungi</taxon>
        <taxon>Dikarya</taxon>
        <taxon>Ascomycota</taxon>
        <taxon>Pezizomycotina</taxon>
        <taxon>Pezizomycetes</taxon>
        <taxon>Pezizales</taxon>
        <taxon>Pezizaceae</taxon>
        <taxon>Terfezia</taxon>
    </lineage>
</organism>
<dbReference type="EMBL" id="ML121551">
    <property type="protein sequence ID" value="RPB22575.1"/>
    <property type="molecule type" value="Genomic_DNA"/>
</dbReference>
<keyword evidence="1" id="KW-0175">Coiled coil</keyword>
<reference evidence="3 4" key="1">
    <citation type="journal article" date="2018" name="Nat. Ecol. Evol.">
        <title>Pezizomycetes genomes reveal the molecular basis of ectomycorrhizal truffle lifestyle.</title>
        <authorList>
            <person name="Murat C."/>
            <person name="Payen T."/>
            <person name="Noel B."/>
            <person name="Kuo A."/>
            <person name="Morin E."/>
            <person name="Chen J."/>
            <person name="Kohler A."/>
            <person name="Krizsan K."/>
            <person name="Balestrini R."/>
            <person name="Da Silva C."/>
            <person name="Montanini B."/>
            <person name="Hainaut M."/>
            <person name="Levati E."/>
            <person name="Barry K.W."/>
            <person name="Belfiori B."/>
            <person name="Cichocki N."/>
            <person name="Clum A."/>
            <person name="Dockter R.B."/>
            <person name="Fauchery L."/>
            <person name="Guy J."/>
            <person name="Iotti M."/>
            <person name="Le Tacon F."/>
            <person name="Lindquist E.A."/>
            <person name="Lipzen A."/>
            <person name="Malagnac F."/>
            <person name="Mello A."/>
            <person name="Molinier V."/>
            <person name="Miyauchi S."/>
            <person name="Poulain J."/>
            <person name="Riccioni C."/>
            <person name="Rubini A."/>
            <person name="Sitrit Y."/>
            <person name="Splivallo R."/>
            <person name="Traeger S."/>
            <person name="Wang M."/>
            <person name="Zifcakova L."/>
            <person name="Wipf D."/>
            <person name="Zambonelli A."/>
            <person name="Paolocci F."/>
            <person name="Nowrousian M."/>
            <person name="Ottonello S."/>
            <person name="Baldrian P."/>
            <person name="Spatafora J.W."/>
            <person name="Henrissat B."/>
            <person name="Nagy L.G."/>
            <person name="Aury J.M."/>
            <person name="Wincker P."/>
            <person name="Grigoriev I.V."/>
            <person name="Bonfante P."/>
            <person name="Martin F.M."/>
        </authorList>
    </citation>
    <scope>NUCLEOTIDE SEQUENCE [LARGE SCALE GENOMIC DNA]</scope>
    <source>
        <strain evidence="3 4">ATCC MYA-4762</strain>
    </source>
</reference>
<sequence length="554" mass="61968">MVRLKLEVIYVRSTSLPPITNEHFKAQVILKLVLCYFPGTHGQGEEPLTYTQVTGVRDIISGQTWKILLDIANKKVMNLRAMLLDVERERDMLQAKLKGPRKRTANVDVQSAVDVEREGGRAPLGSSKNPSLYSTRSVFNKAYEAQIPSMLYLQDLAPWTEFAPRLLDSLKFLQHATAPKIISETIQQTCKMLSSMTQNLCKGITVEPREGGGLMQLDKDLCLVSQIHGRRISKSLPSVLLNAIDEVLAALAKLHSRQMPFDRTNSKLHSVSTNDEDTASASNAIMIALTSILSSIHINSITILQYHTKQPKISMTDSNGLSSTSNNPTSPPQYAPTGKGTARSYMVPDLRKEITSFFVQLIRSLRGDIQQHRDLIEAMTFSLMTLFGSQIATFNIAPNSRKSSGIEPKDRRNRGKQTHGKSKVNIICEEESLYIQDLSGEETSWFWLEILDVLWEKYLRNFEYMDTSPNGRFPQACSGDSIETGDLHAPYITQITSRKSMVTEAKRKLKEALLQAVLGPGTATGEKEPGKGMRLTNVPALNEIWRMIGWDEQV</sequence>
<protein>
    <submittedName>
        <fullName evidence="3">Uncharacterized protein</fullName>
    </submittedName>
</protein>
<accession>A0A3N4LWZ8</accession>
<evidence type="ECO:0000256" key="2">
    <source>
        <dbReference type="SAM" id="MobiDB-lite"/>
    </source>
</evidence>
<dbReference type="AlphaFoldDB" id="A0A3N4LWZ8"/>
<feature type="compositionally biased region" description="Basic residues" evidence="2">
    <location>
        <begin position="411"/>
        <end position="421"/>
    </location>
</feature>
<evidence type="ECO:0000256" key="1">
    <source>
        <dbReference type="SAM" id="Coils"/>
    </source>
</evidence>
<dbReference type="OrthoDB" id="5339862at2759"/>
<evidence type="ECO:0000313" key="4">
    <source>
        <dbReference type="Proteomes" id="UP000267821"/>
    </source>
</evidence>
<dbReference type="InParanoid" id="A0A3N4LWZ8"/>
<evidence type="ECO:0000313" key="3">
    <source>
        <dbReference type="EMBL" id="RPB22575.1"/>
    </source>
</evidence>
<name>A0A3N4LWZ8_9PEZI</name>
<gene>
    <name evidence="3" type="ORF">L211DRAFT_850593</name>
</gene>